<keyword evidence="3" id="KW-1185">Reference proteome</keyword>
<evidence type="ECO:0000313" key="3">
    <source>
        <dbReference type="Proteomes" id="UP000887116"/>
    </source>
</evidence>
<organism evidence="2 3">
    <name type="scientific">Trichonephila clavata</name>
    <name type="common">Joro spider</name>
    <name type="synonym">Nephila clavata</name>
    <dbReference type="NCBI Taxonomy" id="2740835"/>
    <lineage>
        <taxon>Eukaryota</taxon>
        <taxon>Metazoa</taxon>
        <taxon>Ecdysozoa</taxon>
        <taxon>Arthropoda</taxon>
        <taxon>Chelicerata</taxon>
        <taxon>Arachnida</taxon>
        <taxon>Araneae</taxon>
        <taxon>Araneomorphae</taxon>
        <taxon>Entelegynae</taxon>
        <taxon>Araneoidea</taxon>
        <taxon>Nephilidae</taxon>
        <taxon>Trichonephila</taxon>
    </lineage>
</organism>
<gene>
    <name evidence="2" type="ORF">TNCT_313451</name>
</gene>
<evidence type="ECO:0000256" key="1">
    <source>
        <dbReference type="SAM" id="MobiDB-lite"/>
    </source>
</evidence>
<dbReference type="Proteomes" id="UP000887116">
    <property type="component" value="Unassembled WGS sequence"/>
</dbReference>
<sequence length="101" mass="11357">MHQTANRRKSKQDPLKITPQTPEHLQKIPEIKRKSPGAPSISEPMGGEERCDANLGHKHAREGHANKHQFADQCNQRTEKQTETDCTGNWGLASTRSGQEF</sequence>
<protein>
    <submittedName>
        <fullName evidence="2">Uncharacterized protein</fullName>
    </submittedName>
</protein>
<name>A0A8X6GXY1_TRICU</name>
<comment type="caution">
    <text evidence="2">The sequence shown here is derived from an EMBL/GenBank/DDBJ whole genome shotgun (WGS) entry which is preliminary data.</text>
</comment>
<feature type="compositionally biased region" description="Basic and acidic residues" evidence="1">
    <location>
        <begin position="24"/>
        <end position="33"/>
    </location>
</feature>
<proteinExistence type="predicted"/>
<feature type="compositionally biased region" description="Basic residues" evidence="1">
    <location>
        <begin position="1"/>
        <end position="10"/>
    </location>
</feature>
<accession>A0A8X6GXY1</accession>
<feature type="compositionally biased region" description="Polar residues" evidence="1">
    <location>
        <begin position="84"/>
        <end position="101"/>
    </location>
</feature>
<evidence type="ECO:0000313" key="2">
    <source>
        <dbReference type="EMBL" id="GFQ75969.1"/>
    </source>
</evidence>
<reference evidence="2" key="1">
    <citation type="submission" date="2020-07" db="EMBL/GenBank/DDBJ databases">
        <title>Multicomponent nature underlies the extraordinary mechanical properties of spider dragline silk.</title>
        <authorList>
            <person name="Kono N."/>
            <person name="Nakamura H."/>
            <person name="Mori M."/>
            <person name="Yoshida Y."/>
            <person name="Ohtoshi R."/>
            <person name="Malay A.D."/>
            <person name="Moran D.A.P."/>
            <person name="Tomita M."/>
            <person name="Numata K."/>
            <person name="Arakawa K."/>
        </authorList>
    </citation>
    <scope>NUCLEOTIDE SEQUENCE</scope>
</reference>
<feature type="region of interest" description="Disordered" evidence="1">
    <location>
        <begin position="1"/>
        <end position="101"/>
    </location>
</feature>
<dbReference type="EMBL" id="BMAO01001812">
    <property type="protein sequence ID" value="GFQ75969.1"/>
    <property type="molecule type" value="Genomic_DNA"/>
</dbReference>
<dbReference type="AlphaFoldDB" id="A0A8X6GXY1"/>